<accession>A0A803Q5W5</accession>
<dbReference type="PANTHER" id="PTHR33116">
    <property type="entry name" value="REVERSE TRANSCRIPTASE ZINC-BINDING DOMAIN-CONTAINING PROTEIN-RELATED-RELATED"/>
    <property type="match status" value="1"/>
</dbReference>
<dbReference type="InterPro" id="IPR036397">
    <property type="entry name" value="RNaseH_sf"/>
</dbReference>
<evidence type="ECO:0000256" key="1">
    <source>
        <dbReference type="SAM" id="SignalP"/>
    </source>
</evidence>
<dbReference type="GO" id="GO:0003676">
    <property type="term" value="F:nucleic acid binding"/>
    <property type="evidence" value="ECO:0007669"/>
    <property type="project" value="InterPro"/>
</dbReference>
<dbReference type="EMBL" id="UZAU01000640">
    <property type="status" value="NOT_ANNOTATED_CDS"/>
    <property type="molecule type" value="Genomic_DNA"/>
</dbReference>
<dbReference type="InterPro" id="IPR002156">
    <property type="entry name" value="RNaseH_domain"/>
</dbReference>
<dbReference type="EnsemblPlants" id="evm.model.07.654">
    <property type="protein sequence ID" value="cds.evm.model.07.654"/>
    <property type="gene ID" value="evm.TU.07.654"/>
</dbReference>
<evidence type="ECO:0000313" key="3">
    <source>
        <dbReference type="EnsemblPlants" id="cds.evm.model.07.654"/>
    </source>
</evidence>
<dbReference type="PANTHER" id="PTHR33116:SF86">
    <property type="entry name" value="REVERSE TRANSCRIPTASE DOMAIN-CONTAINING PROTEIN"/>
    <property type="match status" value="1"/>
</dbReference>
<sequence>MWRSLLLCFFLFWKMDHTTKNMSQALNLTGKEAIVHELPLDVGDNTQPITGYCLVFRVFTNRTIKMKWFEEAMRNAWITRAPIIFSEYGNGLFMVEFGCEGDMRRVHSIPFGMKSYSLAKMIGNEVGDFLEADRITIFKASSLFLRVRILVDVSKPITRGILIDSRNIHKEKWCNFKYENLPNIYFHCGMFDHTLTKCVSYLKKCDEMAYPPPLHYKIPLKAPAKSNFKHNLFDLSNSIPFDEIGLPTNTIDHNLAAAVSQYLTTKDLGDDYHYSNNPTGVTPVSVHCNTPVSASPTAAITVHVPHQDTSESDEEEERFTEKAKGKAIAGSKRPAFIPHSVMIGDSLKNILKRPRVGPLIAEVTSDAASSLVQAGSNTEAIDMILSVVDNSLSDQQYLLVDALFNGAEAGKEVLLKVVIQAIPSNVMSCFKLPVSICKKIKKLMAQFWWGSMGNSSKIHWKAWSYLCNSKFFGGLGFRSLIHHNQALLAKQAWRVFLHPNSLLSRILKARYFKFNTFLDAKKGHSPSFTWNSLLWGRDLLVKWLIWKVGDGSTIRTLHDIWIPIVKYLRYKGDHPPSKDRVSFFINQNSQWDLDKLTQFFDSDIVDNILQVAIGGATINFADGKLGLGVVINDWKGFVIAGLSIPITAKVNPLLAEALALKAGLLWCQNVHFPLAKVVSDSQLLVGKVNSKKMDLLAISDVVQDIRCSLSTFPTVVLIFLPRSFNVHAHDMAKATLGLEKEQIWRDISLDYCCNMN</sequence>
<feature type="signal peptide" evidence="1">
    <location>
        <begin position="1"/>
        <end position="18"/>
    </location>
</feature>
<name>A0A803Q5W5_CANSA</name>
<protein>
    <recommendedName>
        <fullName evidence="2">RNase H type-1 domain-containing protein</fullName>
    </recommendedName>
</protein>
<proteinExistence type="predicted"/>
<feature type="domain" description="RNase H type-1" evidence="2">
    <location>
        <begin position="619"/>
        <end position="734"/>
    </location>
</feature>
<reference evidence="3" key="2">
    <citation type="submission" date="2021-03" db="UniProtKB">
        <authorList>
            <consortium name="EnsemblPlants"/>
        </authorList>
    </citation>
    <scope>IDENTIFICATION</scope>
</reference>
<dbReference type="Proteomes" id="UP000596661">
    <property type="component" value="Chromosome 7"/>
</dbReference>
<keyword evidence="1" id="KW-0732">Signal</keyword>
<dbReference type="AlphaFoldDB" id="A0A803Q5W5"/>
<dbReference type="Gramene" id="evm.model.07.654">
    <property type="protein sequence ID" value="cds.evm.model.07.654"/>
    <property type="gene ID" value="evm.TU.07.654"/>
</dbReference>
<reference evidence="3" key="1">
    <citation type="submission" date="2018-11" db="EMBL/GenBank/DDBJ databases">
        <authorList>
            <person name="Grassa J C."/>
        </authorList>
    </citation>
    <scope>NUCLEOTIDE SEQUENCE [LARGE SCALE GENOMIC DNA]</scope>
</reference>
<dbReference type="Gene3D" id="3.30.420.10">
    <property type="entry name" value="Ribonuclease H-like superfamily/Ribonuclease H"/>
    <property type="match status" value="1"/>
</dbReference>
<organism evidence="3 4">
    <name type="scientific">Cannabis sativa</name>
    <name type="common">Hemp</name>
    <name type="synonym">Marijuana</name>
    <dbReference type="NCBI Taxonomy" id="3483"/>
    <lineage>
        <taxon>Eukaryota</taxon>
        <taxon>Viridiplantae</taxon>
        <taxon>Streptophyta</taxon>
        <taxon>Embryophyta</taxon>
        <taxon>Tracheophyta</taxon>
        <taxon>Spermatophyta</taxon>
        <taxon>Magnoliopsida</taxon>
        <taxon>eudicotyledons</taxon>
        <taxon>Gunneridae</taxon>
        <taxon>Pentapetalae</taxon>
        <taxon>rosids</taxon>
        <taxon>fabids</taxon>
        <taxon>Rosales</taxon>
        <taxon>Cannabaceae</taxon>
        <taxon>Cannabis</taxon>
    </lineage>
</organism>
<feature type="chain" id="PRO_5031469313" description="RNase H type-1 domain-containing protein" evidence="1">
    <location>
        <begin position="19"/>
        <end position="756"/>
    </location>
</feature>
<keyword evidence="4" id="KW-1185">Reference proteome</keyword>
<dbReference type="GO" id="GO:0004523">
    <property type="term" value="F:RNA-DNA hybrid ribonuclease activity"/>
    <property type="evidence" value="ECO:0007669"/>
    <property type="project" value="InterPro"/>
</dbReference>
<evidence type="ECO:0000313" key="4">
    <source>
        <dbReference type="Proteomes" id="UP000596661"/>
    </source>
</evidence>
<dbReference type="Pfam" id="PF13456">
    <property type="entry name" value="RVT_3"/>
    <property type="match status" value="1"/>
</dbReference>
<evidence type="ECO:0000259" key="2">
    <source>
        <dbReference type="Pfam" id="PF13456"/>
    </source>
</evidence>